<comment type="caution">
    <text evidence="4">The sequence shown here is derived from an EMBL/GenBank/DDBJ whole genome shotgun (WGS) entry which is preliminary data.</text>
</comment>
<dbReference type="PROSITE" id="PS00626">
    <property type="entry name" value="RCC1_2"/>
    <property type="match status" value="3"/>
</dbReference>
<evidence type="ECO:0000313" key="5">
    <source>
        <dbReference type="Proteomes" id="UP001295684"/>
    </source>
</evidence>
<feature type="repeat" description="RCC1" evidence="2">
    <location>
        <begin position="386"/>
        <end position="437"/>
    </location>
</feature>
<dbReference type="InterPro" id="IPR000210">
    <property type="entry name" value="BTB/POZ_dom"/>
</dbReference>
<dbReference type="Gene3D" id="2.130.10.30">
    <property type="entry name" value="Regulator of chromosome condensation 1/beta-lactamase-inhibitor protein II"/>
    <property type="match status" value="3"/>
</dbReference>
<evidence type="ECO:0000256" key="2">
    <source>
        <dbReference type="PROSITE-ProRule" id="PRU00235"/>
    </source>
</evidence>
<dbReference type="EMBL" id="CAMPGE010001584">
    <property type="protein sequence ID" value="CAI2360377.1"/>
    <property type="molecule type" value="Genomic_DNA"/>
</dbReference>
<dbReference type="SMART" id="SM00225">
    <property type="entry name" value="BTB"/>
    <property type="match status" value="1"/>
</dbReference>
<dbReference type="SUPFAM" id="SSF50985">
    <property type="entry name" value="RCC1/BLIP-II"/>
    <property type="match status" value="2"/>
</dbReference>
<dbReference type="InterPro" id="IPR009091">
    <property type="entry name" value="RCC1/BLIP-II"/>
</dbReference>
<dbReference type="CDD" id="cd14733">
    <property type="entry name" value="BACK"/>
    <property type="match status" value="1"/>
</dbReference>
<reference evidence="4" key="1">
    <citation type="submission" date="2023-07" db="EMBL/GenBank/DDBJ databases">
        <authorList>
            <consortium name="AG Swart"/>
            <person name="Singh M."/>
            <person name="Singh A."/>
            <person name="Seah K."/>
            <person name="Emmerich C."/>
        </authorList>
    </citation>
    <scope>NUCLEOTIDE SEQUENCE</scope>
    <source>
        <strain evidence="4">DP1</strain>
    </source>
</reference>
<dbReference type="SUPFAM" id="SSF54695">
    <property type="entry name" value="POZ domain"/>
    <property type="match status" value="1"/>
</dbReference>
<name>A0AAD1X695_EUPCR</name>
<dbReference type="AlphaFoldDB" id="A0AAD1X695"/>
<feature type="domain" description="BTB" evidence="3">
    <location>
        <begin position="459"/>
        <end position="539"/>
    </location>
</feature>
<evidence type="ECO:0000256" key="1">
    <source>
        <dbReference type="ARBA" id="ARBA00022737"/>
    </source>
</evidence>
<feature type="repeat" description="RCC1" evidence="2">
    <location>
        <begin position="300"/>
        <end position="385"/>
    </location>
</feature>
<dbReference type="Gene3D" id="3.30.710.10">
    <property type="entry name" value="Potassium Channel Kv1.1, Chain A"/>
    <property type="match status" value="1"/>
</dbReference>
<sequence>MESFSTTTRKRGLNSFKVLDDDTGAIVYVFGQNSYGELGIGDLEERHIPTKLSFFDNIDIAQVAAGNEHTAALAKDGKVYTFGFNGSGQLGHGNTKSCHLPRVVESLSEKKLSFISSANGCEHLSLVSEKGEIFVCGYNNYGQLGNGNQVNLLEPTTLDDFKNRCVSYVACSYYHTIFVINESEDALQTDEVPSKTSVYSVGRNDNGQLGIENTTHSFLPKLISSLNSIVITKAACGLHHSVFLTNDGKVYSTGFNDNGQLGIGNNTQKNKPVLVKSLEDEKVEDISCGYYHTLAKLQNGDIYSFGRNDKGQCGINEDGFSSIKSPMEIKEFDVPMTLQGIFGSHCDAYKTSSGSSMLKEYMRVTGIKIAKIACGCYHSILLSETGHVFTFGRGNHGQLGHGNKDNITVPRLIYFFKDKKATDIAGGFYHTIVLVNDRFPKVNSLSFDMRKLLEDPSRSDISFQVQKELFHANRCIIHARCKSLSRHIDAEASESDDLIREAVGTNCATHKILEINDCDPKAFKILLEFIYTGMVQNVPEFTTFVLLDVFCLALKYGIKKLIFECEEYLLKNIRVENAAAILSKTNDLGIEAESLQQQSHEFIIDNFGPVIKTPEFLNLPKDIMAEVFAKASELGVKINAKSE</sequence>
<dbReference type="InterPro" id="IPR051625">
    <property type="entry name" value="Signaling_Regulatory_Domain"/>
</dbReference>
<dbReference type="PROSITE" id="PS50097">
    <property type="entry name" value="BTB"/>
    <property type="match status" value="1"/>
</dbReference>
<dbReference type="Gene3D" id="1.25.40.420">
    <property type="match status" value="1"/>
</dbReference>
<dbReference type="InterPro" id="IPR000408">
    <property type="entry name" value="Reg_chr_condens"/>
</dbReference>
<protein>
    <recommendedName>
        <fullName evidence="3">BTB domain-containing protein</fullName>
    </recommendedName>
</protein>
<dbReference type="PROSITE" id="PS50012">
    <property type="entry name" value="RCC1_3"/>
    <property type="match status" value="7"/>
</dbReference>
<dbReference type="PANTHER" id="PTHR22872">
    <property type="entry name" value="BTK-BINDING PROTEIN-RELATED"/>
    <property type="match status" value="1"/>
</dbReference>
<accession>A0AAD1X695</accession>
<organism evidence="4 5">
    <name type="scientific">Euplotes crassus</name>
    <dbReference type="NCBI Taxonomy" id="5936"/>
    <lineage>
        <taxon>Eukaryota</taxon>
        <taxon>Sar</taxon>
        <taxon>Alveolata</taxon>
        <taxon>Ciliophora</taxon>
        <taxon>Intramacronucleata</taxon>
        <taxon>Spirotrichea</taxon>
        <taxon>Hypotrichia</taxon>
        <taxon>Euplotida</taxon>
        <taxon>Euplotidae</taxon>
        <taxon>Moneuplotes</taxon>
    </lineage>
</organism>
<dbReference type="Pfam" id="PF00415">
    <property type="entry name" value="RCC1"/>
    <property type="match status" value="7"/>
</dbReference>
<keyword evidence="1" id="KW-0677">Repeat</keyword>
<feature type="repeat" description="RCC1" evidence="2">
    <location>
        <begin position="131"/>
        <end position="182"/>
    </location>
</feature>
<dbReference type="Pfam" id="PF00651">
    <property type="entry name" value="BTB"/>
    <property type="match status" value="1"/>
</dbReference>
<evidence type="ECO:0000259" key="3">
    <source>
        <dbReference type="PROSITE" id="PS50097"/>
    </source>
</evidence>
<dbReference type="Proteomes" id="UP001295684">
    <property type="component" value="Unassembled WGS sequence"/>
</dbReference>
<feature type="repeat" description="RCC1" evidence="2">
    <location>
        <begin position="77"/>
        <end position="130"/>
    </location>
</feature>
<feature type="repeat" description="RCC1" evidence="2">
    <location>
        <begin position="25"/>
        <end position="76"/>
    </location>
</feature>
<dbReference type="InterPro" id="IPR011333">
    <property type="entry name" value="SKP1/BTB/POZ_sf"/>
</dbReference>
<feature type="repeat" description="RCC1" evidence="2">
    <location>
        <begin position="248"/>
        <end position="299"/>
    </location>
</feature>
<feature type="repeat" description="RCC1" evidence="2">
    <location>
        <begin position="196"/>
        <end position="247"/>
    </location>
</feature>
<evidence type="ECO:0000313" key="4">
    <source>
        <dbReference type="EMBL" id="CAI2360377.1"/>
    </source>
</evidence>
<gene>
    <name evidence="4" type="ORF">ECRASSUSDP1_LOCUS1678</name>
</gene>
<dbReference type="PRINTS" id="PR00633">
    <property type="entry name" value="RCCNDNSATION"/>
</dbReference>
<keyword evidence="5" id="KW-1185">Reference proteome</keyword>
<proteinExistence type="predicted"/>